<dbReference type="InterPro" id="IPR045595">
    <property type="entry name" value="SufBD_N"/>
</dbReference>
<evidence type="ECO:0000313" key="5">
    <source>
        <dbReference type="Proteomes" id="UP000024332"/>
    </source>
</evidence>
<evidence type="ECO:0000259" key="3">
    <source>
        <dbReference type="Pfam" id="PF19295"/>
    </source>
</evidence>
<dbReference type="OrthoDB" id="372168at2157"/>
<sequence>MTDERLSVDINEIINASIEAKYDRISQLEFHRRVVESGLSRSTIETISKAKKEPEWMLRLRLKALELFEKLPTPNWLPEVLNTLNISNLELYVKPDIERTDNWDEIPKEVKEYYDKLGIPESEKKFLGGLVAVFESEPIYNNVKQELQKKGVIMMSPEEAVQKYPDLFKAYFMKIFPASDHKFAALHAALWSGGVFVYVPKGVKITNPVEGFFVIGTEMEGQFEHTLVVADEDSYIHFIEGCSAPQFKNFSFHDGMVELYAKKNAHIKFTTIQNWSKDVINFNNKRAWADENSTVEWVEGSLGSKYSFVYPSTILRGRNASSTSLVVTLASSEGDWKDSGSKMIHAAPNTKSRVINKNIGFNGGINVYRGLVKVNKGASNSRAFVKCDSLMLDEKTKAYTFPHNQVFEDSSEVAHEAHTFRMSEDQLFYLMNRGIGEKEATSMLVLGFIDEIMKELPFEYATMLNKVIRLELEKLGAVA</sequence>
<dbReference type="InterPro" id="IPR010231">
    <property type="entry name" value="SUF_FeS_clus_asmbl_SufB"/>
</dbReference>
<comment type="caution">
    <text evidence="4">The sequence shown here is derived from an EMBL/GenBank/DDBJ whole genome shotgun (WGS) entry which is preliminary data.</text>
</comment>
<dbReference type="STRING" id="1160895.CM19_05740"/>
<dbReference type="SUPFAM" id="SSF101960">
    <property type="entry name" value="Stabilizer of iron transporter SufD"/>
    <property type="match status" value="1"/>
</dbReference>
<dbReference type="Pfam" id="PF01458">
    <property type="entry name" value="SUFBD_core"/>
    <property type="match status" value="1"/>
</dbReference>
<dbReference type="PANTHER" id="PTHR30508">
    <property type="entry name" value="FES CLUSTER ASSEMBLY PROTEIN SUF"/>
    <property type="match status" value="1"/>
</dbReference>
<dbReference type="NCBIfam" id="TIGR01980">
    <property type="entry name" value="sufB"/>
    <property type="match status" value="1"/>
</dbReference>
<proteinExistence type="inferred from homology"/>
<comment type="similarity">
    <text evidence="1">Belongs to the iron-sulfur cluster assembly SufBD family.</text>
</comment>
<feature type="domain" description="SUF system FeS cluster assembly SufBD N-terminal" evidence="3">
    <location>
        <begin position="51"/>
        <end position="209"/>
    </location>
</feature>
<protein>
    <submittedName>
        <fullName evidence="4">Fe-S cluster assembly protein SufB</fullName>
    </submittedName>
</protein>
<keyword evidence="5" id="KW-1185">Reference proteome</keyword>
<name>A0A031LP85_9CREN</name>
<accession>A0A031LP85</accession>
<reference evidence="4 5" key="1">
    <citation type="submission" date="2014-03" db="EMBL/GenBank/DDBJ databases">
        <title>Draft genome sequence of the novel thermoacidophilic archaea Acidianus copahuensis ALE1 strain, isolated from Copahue volcanic area in Neuquen Argentina.</title>
        <authorList>
            <person name="Urbieta M.S."/>
            <person name="Rascovan N."/>
            <person name="Castro C."/>
            <person name="Revale S."/>
            <person name="Giaveno M.A."/>
            <person name="Vazquez M.P."/>
            <person name="Donati E.R."/>
        </authorList>
    </citation>
    <scope>NUCLEOTIDE SEQUENCE [LARGE SCALE GENOMIC DNA]</scope>
    <source>
        <strain evidence="4 5">ALE1</strain>
    </source>
</reference>
<dbReference type="PANTHER" id="PTHR30508:SF1">
    <property type="entry name" value="UPF0051 PROTEIN ABCI8, CHLOROPLASTIC-RELATED"/>
    <property type="match status" value="1"/>
</dbReference>
<dbReference type="AlphaFoldDB" id="A0A031LP85"/>
<dbReference type="RefSeq" id="WP_048099403.1">
    <property type="nucleotide sequence ID" value="NZ_JFZT01000039.1"/>
</dbReference>
<dbReference type="GO" id="GO:0016226">
    <property type="term" value="P:iron-sulfur cluster assembly"/>
    <property type="evidence" value="ECO:0007669"/>
    <property type="project" value="InterPro"/>
</dbReference>
<dbReference type="Proteomes" id="UP000024332">
    <property type="component" value="Unassembled WGS sequence"/>
</dbReference>
<dbReference type="InterPro" id="IPR055346">
    <property type="entry name" value="Fe-S_cluster_assembly_SufBD"/>
</dbReference>
<evidence type="ECO:0000313" key="4">
    <source>
        <dbReference type="EMBL" id="EZQ06872.1"/>
    </source>
</evidence>
<dbReference type="InterPro" id="IPR000825">
    <property type="entry name" value="SUF_FeS_clus_asmbl_SufBD_core"/>
</dbReference>
<dbReference type="InterPro" id="IPR037284">
    <property type="entry name" value="SUF_FeS_clus_asmbl_SufBD_sf"/>
</dbReference>
<evidence type="ECO:0000259" key="2">
    <source>
        <dbReference type="Pfam" id="PF01458"/>
    </source>
</evidence>
<dbReference type="EMBL" id="JFZT01000039">
    <property type="protein sequence ID" value="EZQ06872.1"/>
    <property type="molecule type" value="Genomic_DNA"/>
</dbReference>
<dbReference type="Pfam" id="PF19295">
    <property type="entry name" value="SufBD_N"/>
    <property type="match status" value="1"/>
</dbReference>
<gene>
    <name evidence="4" type="ORF">CM19_05740</name>
</gene>
<feature type="domain" description="SUF system FeS cluster assembly SufBD core" evidence="2">
    <location>
        <begin position="214"/>
        <end position="448"/>
    </location>
</feature>
<evidence type="ECO:0000256" key="1">
    <source>
        <dbReference type="ARBA" id="ARBA00043967"/>
    </source>
</evidence>
<organism evidence="4 5">
    <name type="scientific">Candidatus Acidianus copahuensis</name>
    <dbReference type="NCBI Taxonomy" id="1160895"/>
    <lineage>
        <taxon>Archaea</taxon>
        <taxon>Thermoproteota</taxon>
        <taxon>Thermoprotei</taxon>
        <taxon>Sulfolobales</taxon>
        <taxon>Sulfolobaceae</taxon>
        <taxon>Acidianus</taxon>
    </lineage>
</organism>